<evidence type="ECO:0000313" key="3">
    <source>
        <dbReference type="Proteomes" id="UP001626536"/>
    </source>
</evidence>
<sequence length="88" mass="9490">MLASKAFRCKIVAAAFGACLGALALPAASEANSLGTVEGLPFWGHPYPYGYVYHRPPIECYDIRTVDTPDGPQIQETWICGAPVSARY</sequence>
<protein>
    <recommendedName>
        <fullName evidence="4">Secreted protein</fullName>
    </recommendedName>
</protein>
<dbReference type="EMBL" id="CP136862">
    <property type="protein sequence ID" value="WOJ89761.1"/>
    <property type="molecule type" value="Genomic_DNA"/>
</dbReference>
<organism evidence="2 3">
    <name type="scientific">Methylocapsa polymorpha</name>
    <dbReference type="NCBI Taxonomy" id="3080828"/>
    <lineage>
        <taxon>Bacteria</taxon>
        <taxon>Pseudomonadati</taxon>
        <taxon>Pseudomonadota</taxon>
        <taxon>Alphaproteobacteria</taxon>
        <taxon>Hyphomicrobiales</taxon>
        <taxon>Beijerinckiaceae</taxon>
        <taxon>Methylocapsa</taxon>
    </lineage>
</organism>
<evidence type="ECO:0008006" key="4">
    <source>
        <dbReference type="Google" id="ProtNLM"/>
    </source>
</evidence>
<keyword evidence="1" id="KW-0732">Signal</keyword>
<accession>A0ABZ0HV37</accession>
<dbReference type="RefSeq" id="WP_407339207.1">
    <property type="nucleotide sequence ID" value="NZ_CP136862.1"/>
</dbReference>
<proteinExistence type="predicted"/>
<gene>
    <name evidence="2" type="ORF">RZS28_00130</name>
</gene>
<evidence type="ECO:0000256" key="1">
    <source>
        <dbReference type="SAM" id="SignalP"/>
    </source>
</evidence>
<dbReference type="Proteomes" id="UP001626536">
    <property type="component" value="Chromosome"/>
</dbReference>
<keyword evidence="3" id="KW-1185">Reference proteome</keyword>
<feature type="signal peptide" evidence="1">
    <location>
        <begin position="1"/>
        <end position="24"/>
    </location>
</feature>
<name>A0ABZ0HV37_9HYPH</name>
<reference evidence="2 3" key="1">
    <citation type="submission" date="2023-10" db="EMBL/GenBank/DDBJ databases">
        <title>Novel methanotroph of the genus Methylocapsa from a subarctic wetland.</title>
        <authorList>
            <person name="Belova S.E."/>
            <person name="Oshkin I.Y."/>
            <person name="Miroshnikov K."/>
            <person name="Dedysh S.N."/>
        </authorList>
    </citation>
    <scope>NUCLEOTIDE SEQUENCE [LARGE SCALE GENOMIC DNA]</scope>
    <source>
        <strain evidence="2 3">RX1</strain>
    </source>
</reference>
<evidence type="ECO:0000313" key="2">
    <source>
        <dbReference type="EMBL" id="WOJ89761.1"/>
    </source>
</evidence>
<feature type="chain" id="PRO_5047510515" description="Secreted protein" evidence="1">
    <location>
        <begin position="25"/>
        <end position="88"/>
    </location>
</feature>